<reference evidence="1" key="1">
    <citation type="submission" date="2023-12" db="EMBL/GenBank/DDBJ databases">
        <authorList>
            <person name="Brown T."/>
        </authorList>
    </citation>
    <scope>NUCLEOTIDE SEQUENCE</scope>
</reference>
<accession>A0ABN9Z5T3</accession>
<dbReference type="EMBL" id="OY882867">
    <property type="protein sequence ID" value="CAK6433715.1"/>
    <property type="molecule type" value="Genomic_DNA"/>
</dbReference>
<dbReference type="Proteomes" id="UP001314169">
    <property type="component" value="Chromosome 10"/>
</dbReference>
<sequence length="137" mass="14982">MASAKNLQIMTLLKVLQSSFLRDSVGAPRPAHFRTKCSTGGNAKNRKHIVDSHHLVSFSRAFSMKISGRVLYVLGSHWGILVPSGPGESRQQCHHPCWTGWFTVPGQPPATHWKEEGGVLSPRCGNGVVKVDGKQKT</sequence>
<keyword evidence="2" id="KW-1185">Reference proteome</keyword>
<evidence type="ECO:0000313" key="2">
    <source>
        <dbReference type="Proteomes" id="UP001314169"/>
    </source>
</evidence>
<protein>
    <recommendedName>
        <fullName evidence="3">Secreted protein</fullName>
    </recommendedName>
</protein>
<evidence type="ECO:0008006" key="3">
    <source>
        <dbReference type="Google" id="ProtNLM"/>
    </source>
</evidence>
<organism evidence="1 2">
    <name type="scientific">Pipistrellus nathusii</name>
    <name type="common">Nathusius' pipistrelle</name>
    <dbReference type="NCBI Taxonomy" id="59473"/>
    <lineage>
        <taxon>Eukaryota</taxon>
        <taxon>Metazoa</taxon>
        <taxon>Chordata</taxon>
        <taxon>Craniata</taxon>
        <taxon>Vertebrata</taxon>
        <taxon>Euteleostomi</taxon>
        <taxon>Mammalia</taxon>
        <taxon>Eutheria</taxon>
        <taxon>Laurasiatheria</taxon>
        <taxon>Chiroptera</taxon>
        <taxon>Yangochiroptera</taxon>
        <taxon>Vespertilionidae</taxon>
        <taxon>Pipistrellus</taxon>
    </lineage>
</organism>
<gene>
    <name evidence="1" type="ORF">MPIPNATIZW_LOCUS2021</name>
</gene>
<proteinExistence type="predicted"/>
<name>A0ABN9Z5T3_PIPNA</name>
<evidence type="ECO:0000313" key="1">
    <source>
        <dbReference type="EMBL" id="CAK6433715.1"/>
    </source>
</evidence>